<dbReference type="AlphaFoldDB" id="A0A0D3KII6"/>
<dbReference type="HOGENOM" id="CLU_817446_0_0_1"/>
<feature type="signal peptide" evidence="6">
    <location>
        <begin position="1"/>
        <end position="15"/>
    </location>
</feature>
<reference evidence="8" key="1">
    <citation type="journal article" date="2013" name="Nature">
        <title>Pan genome of the phytoplankton Emiliania underpins its global distribution.</title>
        <authorList>
            <person name="Read B.A."/>
            <person name="Kegel J."/>
            <person name="Klute M.J."/>
            <person name="Kuo A."/>
            <person name="Lefebvre S.C."/>
            <person name="Maumus F."/>
            <person name="Mayer C."/>
            <person name="Miller J."/>
            <person name="Monier A."/>
            <person name="Salamov A."/>
            <person name="Young J."/>
            <person name="Aguilar M."/>
            <person name="Claverie J.M."/>
            <person name="Frickenhaus S."/>
            <person name="Gonzalez K."/>
            <person name="Herman E.K."/>
            <person name="Lin Y.C."/>
            <person name="Napier J."/>
            <person name="Ogata H."/>
            <person name="Sarno A.F."/>
            <person name="Shmutz J."/>
            <person name="Schroeder D."/>
            <person name="de Vargas C."/>
            <person name="Verret F."/>
            <person name="von Dassow P."/>
            <person name="Valentin K."/>
            <person name="Van de Peer Y."/>
            <person name="Wheeler G."/>
            <person name="Dacks J.B."/>
            <person name="Delwiche C.F."/>
            <person name="Dyhrman S.T."/>
            <person name="Glockner G."/>
            <person name="John U."/>
            <person name="Richards T."/>
            <person name="Worden A.Z."/>
            <person name="Zhang X."/>
            <person name="Grigoriev I.V."/>
            <person name="Allen A.E."/>
            <person name="Bidle K."/>
            <person name="Borodovsky M."/>
            <person name="Bowler C."/>
            <person name="Brownlee C."/>
            <person name="Cock J.M."/>
            <person name="Elias M."/>
            <person name="Gladyshev V.N."/>
            <person name="Groth M."/>
            <person name="Guda C."/>
            <person name="Hadaegh A."/>
            <person name="Iglesias-Rodriguez M.D."/>
            <person name="Jenkins J."/>
            <person name="Jones B.M."/>
            <person name="Lawson T."/>
            <person name="Leese F."/>
            <person name="Lindquist E."/>
            <person name="Lobanov A."/>
            <person name="Lomsadze A."/>
            <person name="Malik S.B."/>
            <person name="Marsh M.E."/>
            <person name="Mackinder L."/>
            <person name="Mock T."/>
            <person name="Mueller-Roeber B."/>
            <person name="Pagarete A."/>
            <person name="Parker M."/>
            <person name="Probert I."/>
            <person name="Quesneville H."/>
            <person name="Raines C."/>
            <person name="Rensing S.A."/>
            <person name="Riano-Pachon D.M."/>
            <person name="Richier S."/>
            <person name="Rokitta S."/>
            <person name="Shiraiwa Y."/>
            <person name="Soanes D.M."/>
            <person name="van der Giezen M."/>
            <person name="Wahlund T.M."/>
            <person name="Williams B."/>
            <person name="Wilson W."/>
            <person name="Wolfe G."/>
            <person name="Wurch L.L."/>
        </authorList>
    </citation>
    <scope>NUCLEOTIDE SEQUENCE</scope>
</reference>
<feature type="transmembrane region" description="Helical" evidence="5">
    <location>
        <begin position="182"/>
        <end position="203"/>
    </location>
</feature>
<comment type="subcellular location">
    <subcellularLocation>
        <location evidence="1">Membrane</location>
        <topology evidence="1">Multi-pass membrane protein</topology>
    </subcellularLocation>
</comment>
<dbReference type="InterPro" id="IPR037185">
    <property type="entry name" value="EmrE-like"/>
</dbReference>
<dbReference type="PaxDb" id="2903-EOD35571"/>
<name>A0A0D3KII6_EMIH1</name>
<organism evidence="7 8">
    <name type="scientific">Emiliania huxleyi (strain CCMP1516)</name>
    <dbReference type="NCBI Taxonomy" id="280463"/>
    <lineage>
        <taxon>Eukaryota</taxon>
        <taxon>Haptista</taxon>
        <taxon>Haptophyta</taxon>
        <taxon>Prymnesiophyceae</taxon>
        <taxon>Isochrysidales</taxon>
        <taxon>Noelaerhabdaceae</taxon>
        <taxon>Emiliania</taxon>
    </lineage>
</organism>
<dbReference type="GO" id="GO:0016020">
    <property type="term" value="C:membrane"/>
    <property type="evidence" value="ECO:0007669"/>
    <property type="project" value="UniProtKB-SubCell"/>
</dbReference>
<accession>A0A0D3KII6</accession>
<feature type="transmembrane region" description="Helical" evidence="5">
    <location>
        <begin position="238"/>
        <end position="260"/>
    </location>
</feature>
<evidence type="ECO:0000256" key="2">
    <source>
        <dbReference type="ARBA" id="ARBA00022692"/>
    </source>
</evidence>
<evidence type="ECO:0008006" key="9">
    <source>
        <dbReference type="Google" id="ProtNLM"/>
    </source>
</evidence>
<proteinExistence type="predicted"/>
<feature type="transmembrane region" description="Helical" evidence="5">
    <location>
        <begin position="266"/>
        <end position="285"/>
    </location>
</feature>
<evidence type="ECO:0000256" key="5">
    <source>
        <dbReference type="SAM" id="Phobius"/>
    </source>
</evidence>
<feature type="transmembrane region" description="Helical" evidence="5">
    <location>
        <begin position="292"/>
        <end position="311"/>
    </location>
</feature>
<evidence type="ECO:0000256" key="1">
    <source>
        <dbReference type="ARBA" id="ARBA00004141"/>
    </source>
</evidence>
<reference evidence="7" key="2">
    <citation type="submission" date="2024-10" db="UniProtKB">
        <authorList>
            <consortium name="EnsemblProtists"/>
        </authorList>
    </citation>
    <scope>IDENTIFICATION</scope>
</reference>
<dbReference type="SUPFAM" id="SSF103481">
    <property type="entry name" value="Multidrug resistance efflux transporter EmrE"/>
    <property type="match status" value="1"/>
</dbReference>
<evidence type="ECO:0000256" key="6">
    <source>
        <dbReference type="SAM" id="SignalP"/>
    </source>
</evidence>
<dbReference type="RefSeq" id="XP_005788000.1">
    <property type="nucleotide sequence ID" value="XM_005787943.1"/>
</dbReference>
<evidence type="ECO:0000313" key="8">
    <source>
        <dbReference type="Proteomes" id="UP000013827"/>
    </source>
</evidence>
<sequence>MALTVSLALLAKALGATPRREGRGYSVRTGLLARARSRGFASPSASVEADASLSVRNFGLNDFENAKKRGLITRARSEGPLSSTPALPAGGPCRLHSTSTSWQSCAYEIVPAARARGRMGVRRAAARGPAFREFFFWCAGDSTSTRQFAPVSSLCADVAMSCSASTAPPPPPLAPAGEDGSGGAIGIALCLLSVLLLAIGITIQKYALTFIEPHVLLGDCCGTQSIRGPLARVPRTHAIWLAGLTVYFGGNGVFVLALAFTPASLAAALMATIVVANAALSRCVLHEELRRCDYHGGALILGGIAVTGWYAPAEVVSYDAPALARLLSPTSNPFGFGGWG</sequence>
<dbReference type="KEGG" id="ehx:EMIHUDRAFT_449270"/>
<keyword evidence="2 5" id="KW-0812">Transmembrane</keyword>
<keyword evidence="4 5" id="KW-0472">Membrane</keyword>
<evidence type="ECO:0000313" key="7">
    <source>
        <dbReference type="EnsemblProtists" id="EOD35571"/>
    </source>
</evidence>
<evidence type="ECO:0000256" key="3">
    <source>
        <dbReference type="ARBA" id="ARBA00022989"/>
    </source>
</evidence>
<dbReference type="GO" id="GO:0015095">
    <property type="term" value="F:magnesium ion transmembrane transporter activity"/>
    <property type="evidence" value="ECO:0007669"/>
    <property type="project" value="InterPro"/>
</dbReference>
<protein>
    <recommendedName>
        <fullName evidence="9">EamA domain-containing protein</fullName>
    </recommendedName>
</protein>
<keyword evidence="8" id="KW-1185">Reference proteome</keyword>
<evidence type="ECO:0000256" key="4">
    <source>
        <dbReference type="ARBA" id="ARBA00023136"/>
    </source>
</evidence>
<dbReference type="EnsemblProtists" id="EOD35571">
    <property type="protein sequence ID" value="EOD35571"/>
    <property type="gene ID" value="EMIHUDRAFT_449270"/>
</dbReference>
<feature type="chain" id="PRO_5044267592" description="EamA domain-containing protein" evidence="6">
    <location>
        <begin position="16"/>
        <end position="340"/>
    </location>
</feature>
<dbReference type="Proteomes" id="UP000013827">
    <property type="component" value="Unassembled WGS sequence"/>
</dbReference>
<dbReference type="GeneID" id="17280841"/>
<dbReference type="PANTHER" id="PTHR12570">
    <property type="match status" value="1"/>
</dbReference>
<keyword evidence="3 5" id="KW-1133">Transmembrane helix</keyword>
<dbReference type="InterPro" id="IPR008521">
    <property type="entry name" value="Mg_trans_NIPA"/>
</dbReference>
<keyword evidence="6" id="KW-0732">Signal</keyword>
<dbReference type="Pfam" id="PF05653">
    <property type="entry name" value="Mg_trans_NIPA"/>
    <property type="match status" value="1"/>
</dbReference>